<dbReference type="OrthoDB" id="646668at2"/>
<gene>
    <name evidence="1" type="ORF">PbJCM13498_40310</name>
</gene>
<dbReference type="EMBL" id="BLAX01000001">
    <property type="protein sequence ID" value="GET35168.1"/>
    <property type="molecule type" value="Genomic_DNA"/>
</dbReference>
<evidence type="ECO:0008006" key="3">
    <source>
        <dbReference type="Google" id="ProtNLM"/>
    </source>
</evidence>
<dbReference type="Proteomes" id="UP000391834">
    <property type="component" value="Unassembled WGS sequence"/>
</dbReference>
<dbReference type="SUPFAM" id="SSF69304">
    <property type="entry name" value="Tricorn protease N-terminal domain"/>
    <property type="match status" value="1"/>
</dbReference>
<accession>A0A5M4B5R7</accession>
<dbReference type="PROSITE" id="PS51257">
    <property type="entry name" value="PROKAR_LIPOPROTEIN"/>
    <property type="match status" value="1"/>
</dbReference>
<proteinExistence type="predicted"/>
<protein>
    <recommendedName>
        <fullName evidence="3">Lipoprotein</fullName>
    </recommendedName>
</protein>
<evidence type="ECO:0000313" key="2">
    <source>
        <dbReference type="Proteomes" id="UP000391834"/>
    </source>
</evidence>
<dbReference type="AlphaFoldDB" id="A0A5M4B5R7"/>
<sequence>MKKIFIFLFVTMLIASCDPIEDRDSLPVLKSADEVAQEIDLKVESVTPGSNEIAVSVKDGSIVLWKADGLSSFETTDTLKLTSLGKKDIICDVVTDGGTVSIQREVEVTVLEGLVPEPLSYLVGSFGDGVTWVYATDYGDGTQHWYLSSPTNWEELWWSPVADGTNPADGGFEDELFFSRADDVNTLKITTSPGAEPKSSEFEFDADNMTITLKDMDLCDYDYVFVPDVRTYEIKLLNENELVLFQDCAGSAKNLGWVWRFKKKGYRY</sequence>
<reference evidence="1 2" key="1">
    <citation type="submission" date="2019-10" db="EMBL/GenBank/DDBJ databases">
        <title>Prolixibacter strains distinguished by the presence of nitrate reductase genes were adept at nitrate-dependent anaerobic corrosion of metallic iron and carbon steel.</title>
        <authorList>
            <person name="Iino T."/>
            <person name="Shono N."/>
            <person name="Ito K."/>
            <person name="Nakamura R."/>
            <person name="Sueoka K."/>
            <person name="Harayama S."/>
            <person name="Ohkuma M."/>
        </authorList>
    </citation>
    <scope>NUCLEOTIDE SEQUENCE [LARGE SCALE GENOMIC DNA]</scope>
    <source>
        <strain evidence="1 2">JCM 13498</strain>
    </source>
</reference>
<keyword evidence="2" id="KW-1185">Reference proteome</keyword>
<name>A0A5M4B5R7_9BACT</name>
<organism evidence="1 2">
    <name type="scientific">Prolixibacter bellariivorans</name>
    <dbReference type="NCBI Taxonomy" id="314319"/>
    <lineage>
        <taxon>Bacteria</taxon>
        <taxon>Pseudomonadati</taxon>
        <taxon>Bacteroidota</taxon>
        <taxon>Bacteroidia</taxon>
        <taxon>Marinilabiliales</taxon>
        <taxon>Prolixibacteraceae</taxon>
        <taxon>Prolixibacter</taxon>
    </lineage>
</organism>
<dbReference type="RefSeq" id="WP_027586046.1">
    <property type="nucleotide sequence ID" value="NZ_BLAX01000001.1"/>
</dbReference>
<comment type="caution">
    <text evidence="1">The sequence shown here is derived from an EMBL/GenBank/DDBJ whole genome shotgun (WGS) entry which is preliminary data.</text>
</comment>
<evidence type="ECO:0000313" key="1">
    <source>
        <dbReference type="EMBL" id="GET35168.1"/>
    </source>
</evidence>